<dbReference type="PANTHER" id="PTHR45339">
    <property type="entry name" value="HYBRID SIGNAL TRANSDUCTION HISTIDINE KINASE J"/>
    <property type="match status" value="1"/>
</dbReference>
<dbReference type="Pfam" id="PF02518">
    <property type="entry name" value="HATPase_c"/>
    <property type="match status" value="1"/>
</dbReference>
<keyword evidence="6" id="KW-0808">Transferase</keyword>
<dbReference type="Gene3D" id="3.30.450.20">
    <property type="entry name" value="PAS domain"/>
    <property type="match status" value="3"/>
</dbReference>
<evidence type="ECO:0000256" key="15">
    <source>
        <dbReference type="ARBA" id="ARBA00023136"/>
    </source>
</evidence>
<dbReference type="NCBIfam" id="TIGR00229">
    <property type="entry name" value="sensory_box"/>
    <property type="match status" value="3"/>
</dbReference>
<reference evidence="27 28" key="1">
    <citation type="submission" date="2021-04" db="EMBL/GenBank/DDBJ databases">
        <title>novel species isolated from subtropical streams in China.</title>
        <authorList>
            <person name="Lu H."/>
        </authorList>
    </citation>
    <scope>NUCLEOTIDE SEQUENCE [LARGE SCALE GENOMIC DNA]</scope>
    <source>
        <strain evidence="27 28">BYS107W</strain>
    </source>
</reference>
<dbReference type="InterPro" id="IPR011006">
    <property type="entry name" value="CheY-like_superfamily"/>
</dbReference>
<dbReference type="GO" id="GO:0005524">
    <property type="term" value="F:ATP binding"/>
    <property type="evidence" value="ECO:0007669"/>
    <property type="project" value="UniProtKB-KW"/>
</dbReference>
<evidence type="ECO:0000256" key="13">
    <source>
        <dbReference type="ARBA" id="ARBA00023012"/>
    </source>
</evidence>
<dbReference type="PROSITE" id="PS50894">
    <property type="entry name" value="HPT"/>
    <property type="match status" value="1"/>
</dbReference>
<protein>
    <recommendedName>
        <fullName evidence="18">Sensory/regulatory protein RpfC</fullName>
        <ecNumber evidence="3">2.7.13.3</ecNumber>
    </recommendedName>
    <alternativeName>
        <fullName evidence="19">Virulence sensor protein BvgS</fullName>
    </alternativeName>
</protein>
<feature type="domain" description="Response regulatory" evidence="23">
    <location>
        <begin position="929"/>
        <end position="1046"/>
    </location>
</feature>
<dbReference type="Gene3D" id="3.40.50.2300">
    <property type="match status" value="2"/>
</dbReference>
<evidence type="ECO:0000259" key="23">
    <source>
        <dbReference type="PROSITE" id="PS50110"/>
    </source>
</evidence>
<evidence type="ECO:0000256" key="10">
    <source>
        <dbReference type="ARBA" id="ARBA00022777"/>
    </source>
</evidence>
<keyword evidence="11" id="KW-0067">ATP-binding</keyword>
<dbReference type="CDD" id="cd17546">
    <property type="entry name" value="REC_hyHK_CKI1_RcsC-like"/>
    <property type="match status" value="1"/>
</dbReference>
<keyword evidence="28" id="KW-1185">Reference proteome</keyword>
<dbReference type="Gene3D" id="3.30.565.10">
    <property type="entry name" value="Histidine kinase-like ATPase, C-terminal domain"/>
    <property type="match status" value="1"/>
</dbReference>
<dbReference type="SMART" id="SM00091">
    <property type="entry name" value="PAS"/>
    <property type="match status" value="3"/>
</dbReference>
<dbReference type="PROSITE" id="PS50109">
    <property type="entry name" value="HIS_KIN"/>
    <property type="match status" value="1"/>
</dbReference>
<evidence type="ECO:0000259" key="26">
    <source>
        <dbReference type="PROSITE" id="PS50894"/>
    </source>
</evidence>
<dbReference type="EMBL" id="JAGSPM010000009">
    <property type="protein sequence ID" value="MBR7747861.1"/>
    <property type="molecule type" value="Genomic_DNA"/>
</dbReference>
<dbReference type="PROSITE" id="PS50113">
    <property type="entry name" value="PAC"/>
    <property type="match status" value="2"/>
</dbReference>
<evidence type="ECO:0000313" key="28">
    <source>
        <dbReference type="Proteomes" id="UP000680158"/>
    </source>
</evidence>
<dbReference type="Proteomes" id="UP000680158">
    <property type="component" value="Unassembled WGS sequence"/>
</dbReference>
<dbReference type="InterPro" id="IPR035965">
    <property type="entry name" value="PAS-like_dom_sf"/>
</dbReference>
<keyword evidence="8" id="KW-0732">Signal</keyword>
<evidence type="ECO:0000256" key="1">
    <source>
        <dbReference type="ARBA" id="ARBA00000085"/>
    </source>
</evidence>
<comment type="subunit">
    <text evidence="17">At low DSF concentrations, interacts with RpfF.</text>
</comment>
<evidence type="ECO:0000256" key="3">
    <source>
        <dbReference type="ARBA" id="ARBA00012438"/>
    </source>
</evidence>
<dbReference type="CDD" id="cd00130">
    <property type="entry name" value="PAS"/>
    <property type="match status" value="3"/>
</dbReference>
<evidence type="ECO:0000256" key="2">
    <source>
        <dbReference type="ARBA" id="ARBA00004651"/>
    </source>
</evidence>
<dbReference type="InterPro" id="IPR036890">
    <property type="entry name" value="HATPase_C_sf"/>
</dbReference>
<comment type="caution">
    <text evidence="27">The sequence shown here is derived from an EMBL/GenBank/DDBJ whole genome shotgun (WGS) entry which is preliminary data.</text>
</comment>
<dbReference type="GO" id="GO:0006355">
    <property type="term" value="P:regulation of DNA-templated transcription"/>
    <property type="evidence" value="ECO:0007669"/>
    <property type="project" value="InterPro"/>
</dbReference>
<evidence type="ECO:0000259" key="24">
    <source>
        <dbReference type="PROSITE" id="PS50112"/>
    </source>
</evidence>
<keyword evidence="10" id="KW-0418">Kinase</keyword>
<evidence type="ECO:0000256" key="18">
    <source>
        <dbReference type="ARBA" id="ARBA00068150"/>
    </source>
</evidence>
<dbReference type="FunFam" id="3.30.565.10:FF:000010">
    <property type="entry name" value="Sensor histidine kinase RcsC"/>
    <property type="match status" value="1"/>
</dbReference>
<accession>A0A941I4V1</accession>
<keyword evidence="12" id="KW-1133">Transmembrane helix</keyword>
<keyword evidence="5 21" id="KW-0597">Phosphoprotein</keyword>
<dbReference type="InterPro" id="IPR013767">
    <property type="entry name" value="PAS_fold"/>
</dbReference>
<gene>
    <name evidence="27" type="ORF">KDM92_14845</name>
</gene>
<dbReference type="SUPFAM" id="SSF52172">
    <property type="entry name" value="CheY-like"/>
    <property type="match status" value="2"/>
</dbReference>
<keyword evidence="14" id="KW-0843">Virulence</keyword>
<evidence type="ECO:0000256" key="11">
    <source>
        <dbReference type="ARBA" id="ARBA00022840"/>
    </source>
</evidence>
<dbReference type="InterPro" id="IPR004358">
    <property type="entry name" value="Sig_transdc_His_kin-like_C"/>
</dbReference>
<dbReference type="SUPFAM" id="SSF55874">
    <property type="entry name" value="ATPase domain of HSP90 chaperone/DNA topoisomerase II/histidine kinase"/>
    <property type="match status" value="1"/>
</dbReference>
<dbReference type="PANTHER" id="PTHR45339:SF1">
    <property type="entry name" value="HYBRID SIGNAL TRANSDUCTION HISTIDINE KINASE J"/>
    <property type="match status" value="1"/>
</dbReference>
<dbReference type="InterPro" id="IPR001789">
    <property type="entry name" value="Sig_transdc_resp-reg_receiver"/>
</dbReference>
<comment type="function">
    <text evidence="16">Member of the two-component regulatory system BvgS/BvgA. Phosphorylates BvgA via a four-step phosphorelay in response to environmental signals.</text>
</comment>
<dbReference type="Pfam" id="PF00512">
    <property type="entry name" value="HisKA"/>
    <property type="match status" value="1"/>
</dbReference>
<evidence type="ECO:0000256" key="4">
    <source>
        <dbReference type="ARBA" id="ARBA00022475"/>
    </source>
</evidence>
<dbReference type="InterPro" id="IPR008207">
    <property type="entry name" value="Sig_transdc_His_kin_Hpt_dom"/>
</dbReference>
<dbReference type="Pfam" id="PF00989">
    <property type="entry name" value="PAS"/>
    <property type="match status" value="2"/>
</dbReference>
<comment type="subcellular location">
    <subcellularLocation>
        <location evidence="2">Cell membrane</location>
        <topology evidence="2">Multi-pass membrane protein</topology>
    </subcellularLocation>
</comment>
<feature type="domain" description="PAS" evidence="24">
    <location>
        <begin position="406"/>
        <end position="482"/>
    </location>
</feature>
<dbReference type="InterPro" id="IPR005467">
    <property type="entry name" value="His_kinase_dom"/>
</dbReference>
<dbReference type="Pfam" id="PF13426">
    <property type="entry name" value="PAS_9"/>
    <property type="match status" value="1"/>
</dbReference>
<keyword evidence="9" id="KW-0547">Nucleotide-binding</keyword>
<feature type="modified residue" description="Phosphohistidine" evidence="20">
    <location>
        <position position="1127"/>
    </location>
</feature>
<dbReference type="SMART" id="SM00448">
    <property type="entry name" value="REC"/>
    <property type="match status" value="2"/>
</dbReference>
<dbReference type="SMART" id="SM00387">
    <property type="entry name" value="HATPase_c"/>
    <property type="match status" value="1"/>
</dbReference>
<dbReference type="InterPro" id="IPR000700">
    <property type="entry name" value="PAS-assoc_C"/>
</dbReference>
<evidence type="ECO:0000256" key="12">
    <source>
        <dbReference type="ARBA" id="ARBA00022989"/>
    </source>
</evidence>
<dbReference type="SUPFAM" id="SSF55785">
    <property type="entry name" value="PYP-like sensor domain (PAS domain)"/>
    <property type="match status" value="3"/>
</dbReference>
<dbReference type="SUPFAM" id="SSF47226">
    <property type="entry name" value="Histidine-containing phosphotransfer domain, HPT domain"/>
    <property type="match status" value="1"/>
</dbReference>
<dbReference type="SMART" id="SM00073">
    <property type="entry name" value="HPT"/>
    <property type="match status" value="1"/>
</dbReference>
<proteinExistence type="predicted"/>
<dbReference type="RefSeq" id="WP_212685229.1">
    <property type="nucleotide sequence ID" value="NZ_JAGSPM010000009.1"/>
</dbReference>
<evidence type="ECO:0000256" key="14">
    <source>
        <dbReference type="ARBA" id="ARBA00023026"/>
    </source>
</evidence>
<evidence type="ECO:0000256" key="7">
    <source>
        <dbReference type="ARBA" id="ARBA00022692"/>
    </source>
</evidence>
<evidence type="ECO:0000256" key="19">
    <source>
        <dbReference type="ARBA" id="ARBA00070152"/>
    </source>
</evidence>
<dbReference type="Pfam" id="PF00072">
    <property type="entry name" value="Response_reg"/>
    <property type="match status" value="2"/>
</dbReference>
<dbReference type="InterPro" id="IPR036097">
    <property type="entry name" value="HisK_dim/P_sf"/>
</dbReference>
<evidence type="ECO:0000256" key="21">
    <source>
        <dbReference type="PROSITE-ProRule" id="PRU00169"/>
    </source>
</evidence>
<feature type="domain" description="PAS" evidence="24">
    <location>
        <begin position="164"/>
        <end position="204"/>
    </location>
</feature>
<name>A0A941I4V1_9BURK</name>
<dbReference type="CDD" id="cd00082">
    <property type="entry name" value="HisKA"/>
    <property type="match status" value="1"/>
</dbReference>
<keyword evidence="4" id="KW-1003">Cell membrane</keyword>
<comment type="catalytic activity">
    <reaction evidence="1">
        <text>ATP + protein L-histidine = ADP + protein N-phospho-L-histidine.</text>
        <dbReference type="EC" id="2.7.13.3"/>
    </reaction>
</comment>
<evidence type="ECO:0000259" key="22">
    <source>
        <dbReference type="PROSITE" id="PS50109"/>
    </source>
</evidence>
<dbReference type="PROSITE" id="PS50110">
    <property type="entry name" value="RESPONSE_REGULATORY"/>
    <property type="match status" value="2"/>
</dbReference>
<feature type="domain" description="HPt" evidence="26">
    <location>
        <begin position="1088"/>
        <end position="1185"/>
    </location>
</feature>
<dbReference type="AlphaFoldDB" id="A0A941I4V1"/>
<dbReference type="Gene3D" id="1.20.120.160">
    <property type="entry name" value="HPT domain"/>
    <property type="match status" value="1"/>
</dbReference>
<dbReference type="EC" id="2.7.13.3" evidence="3"/>
<evidence type="ECO:0000256" key="16">
    <source>
        <dbReference type="ARBA" id="ARBA00058004"/>
    </source>
</evidence>
<keyword evidence="15" id="KW-0472">Membrane</keyword>
<evidence type="ECO:0000256" key="8">
    <source>
        <dbReference type="ARBA" id="ARBA00022729"/>
    </source>
</evidence>
<dbReference type="Gene3D" id="1.10.287.130">
    <property type="match status" value="1"/>
</dbReference>
<feature type="modified residue" description="4-aspartylphosphate" evidence="21">
    <location>
        <position position="836"/>
    </location>
</feature>
<dbReference type="SMART" id="SM00388">
    <property type="entry name" value="HisKA"/>
    <property type="match status" value="1"/>
</dbReference>
<dbReference type="CDD" id="cd16922">
    <property type="entry name" value="HATPase_EvgS-ArcB-TorS-like"/>
    <property type="match status" value="1"/>
</dbReference>
<feature type="domain" description="PAC" evidence="25">
    <location>
        <begin position="222"/>
        <end position="274"/>
    </location>
</feature>
<dbReference type="CDD" id="cd00156">
    <property type="entry name" value="REC"/>
    <property type="match status" value="1"/>
</dbReference>
<dbReference type="SUPFAM" id="SSF47384">
    <property type="entry name" value="Homodimeric domain of signal transducing histidine kinase"/>
    <property type="match status" value="1"/>
</dbReference>
<feature type="domain" description="PAS" evidence="24">
    <location>
        <begin position="275"/>
        <end position="329"/>
    </location>
</feature>
<feature type="domain" description="Histidine kinase" evidence="22">
    <location>
        <begin position="544"/>
        <end position="765"/>
    </location>
</feature>
<evidence type="ECO:0000256" key="5">
    <source>
        <dbReference type="ARBA" id="ARBA00022553"/>
    </source>
</evidence>
<evidence type="ECO:0000256" key="17">
    <source>
        <dbReference type="ARBA" id="ARBA00064003"/>
    </source>
</evidence>
<dbReference type="InterPro" id="IPR003594">
    <property type="entry name" value="HATPase_dom"/>
</dbReference>
<feature type="domain" description="PAC" evidence="25">
    <location>
        <begin position="353"/>
        <end position="405"/>
    </location>
</feature>
<dbReference type="PROSITE" id="PS50112">
    <property type="entry name" value="PAS"/>
    <property type="match status" value="3"/>
</dbReference>
<evidence type="ECO:0000256" key="9">
    <source>
        <dbReference type="ARBA" id="ARBA00022741"/>
    </source>
</evidence>
<dbReference type="InterPro" id="IPR036641">
    <property type="entry name" value="HPT_dom_sf"/>
</dbReference>
<keyword evidence="7" id="KW-0812">Transmembrane</keyword>
<evidence type="ECO:0000256" key="20">
    <source>
        <dbReference type="PROSITE-ProRule" id="PRU00110"/>
    </source>
</evidence>
<sequence length="1189" mass="132635">MPSKLSLRQYKRLLGIQNETQLAAILNEFEQVSSATGLSQEAITALKGMRQYFAQVDEAYQQADRDLALGKRSLELSSDELMTANQNLRQESELRQQVMQTLRQTTNEVLAQLGKHLADEDSLENLSTLLAGLVGEILQTRSELQTALAAIENQQFALDQHAIVSITDAKGDLIYANDKFCQISHYSREELLGQNHRIVNSQLHSKAFFADMWQTISQGKVWHGDIRNRAKNGGYYWTSATIVPFLDADKVPYQFISIRTDITQERLLTDQIESSKRLLQNVMNTLGEGVYTLDANGNCNFVNPEAEKILGWSLAELQGKNLHNIIHSQHISGNPIEHQDCPISRAVTRGQVYRSDQEYFQHRSGMLFPISIVASPILEEGKIVGSVAAFQDITARRNAEAALRESEHKQRMILDNAADAVFVADKSERWIYVNDLALTMLKFRRDELIGSDIYNLLPDYFREAARQTFIQNLTAQRLMRQEIKLLKKDGSEVPVEMNVALLPDGSIYGSCRDITSRKEFEAALIKAKVGAEDASKAKSEFLATMSHEIRTPMNGIIGMTELALDTDLNPQQREYLELVKVSSHSLLEIINDILDFSKIESGKIVLEHIEFPIRELIATMLKASAVRAEQKNIELVYQIDPELPEILIGDPGKLRQVLSNLLVNAIKFSHHGSITIDVNLVELHDKHARLHFSVTDQGIGIAQDKLEHIFQPFSQADASTTRKYGGTGLGLSISSKLVSAMNGKLEVQSTKGQGSCFYFSADFAYSLANSSPLQTMHLQGLNALVVDDNPINQKYIGDTLRNWQMNVEVASSAADAIKLMQQHTQTQRQFNLILLDACMPEMDGFELARQIQSKHLLGNAKMLMLSSAALTDDAAQCKAAGIDGYVRKPISQQELQIAIDAIFQGVATGAIHYINLIAEDAHTQEYPLRILVAEDNPINQKLACNLLHKWGHVTDVAENGIVALEKYQENSYDAILMDMQMPEMGGIEATQLIRSLEKNDQHIPIIAMTANAMPGDRERCIDAGMDYYLSKPIKSDSLKDLLNLVAASRSLSNANLEHASVAQNKATGSTQDLFNHQFDFELALVDADEEILQIITPMFIEGCDKQVDEIRVAITSGDTELLHRSAHTFKGLVGNFNAKPIEQLAKAIELKAKAQDLSEIESLFAEMLTFIAPLKTALKKYLEKNRSSD</sequence>
<dbReference type="SMART" id="SM00086">
    <property type="entry name" value="PAC"/>
    <property type="match status" value="3"/>
</dbReference>
<dbReference type="PRINTS" id="PR00344">
    <property type="entry name" value="BCTRLSENSOR"/>
</dbReference>
<dbReference type="GO" id="GO:0005886">
    <property type="term" value="C:plasma membrane"/>
    <property type="evidence" value="ECO:0007669"/>
    <property type="project" value="UniProtKB-SubCell"/>
</dbReference>
<evidence type="ECO:0000313" key="27">
    <source>
        <dbReference type="EMBL" id="MBR7747861.1"/>
    </source>
</evidence>
<dbReference type="GO" id="GO:0000155">
    <property type="term" value="F:phosphorelay sensor kinase activity"/>
    <property type="evidence" value="ECO:0007669"/>
    <property type="project" value="InterPro"/>
</dbReference>
<organism evidence="27 28">
    <name type="scientific">Undibacterium baiyunense</name>
    <dbReference type="NCBI Taxonomy" id="2828731"/>
    <lineage>
        <taxon>Bacteria</taxon>
        <taxon>Pseudomonadati</taxon>
        <taxon>Pseudomonadota</taxon>
        <taxon>Betaproteobacteria</taxon>
        <taxon>Burkholderiales</taxon>
        <taxon>Oxalobacteraceae</taxon>
        <taxon>Undibacterium</taxon>
    </lineage>
</organism>
<dbReference type="InterPro" id="IPR000014">
    <property type="entry name" value="PAS"/>
</dbReference>
<dbReference type="InterPro" id="IPR003661">
    <property type="entry name" value="HisK_dim/P_dom"/>
</dbReference>
<dbReference type="Pfam" id="PF01627">
    <property type="entry name" value="Hpt"/>
    <property type="match status" value="1"/>
</dbReference>
<evidence type="ECO:0000256" key="6">
    <source>
        <dbReference type="ARBA" id="ARBA00022679"/>
    </source>
</evidence>
<evidence type="ECO:0000259" key="25">
    <source>
        <dbReference type="PROSITE" id="PS50113"/>
    </source>
</evidence>
<keyword evidence="13" id="KW-0902">Two-component regulatory system</keyword>
<feature type="domain" description="Response regulatory" evidence="23">
    <location>
        <begin position="782"/>
        <end position="903"/>
    </location>
</feature>
<feature type="modified residue" description="4-aspartylphosphate" evidence="21">
    <location>
        <position position="978"/>
    </location>
</feature>
<dbReference type="FunFam" id="1.10.287.130:FF:000002">
    <property type="entry name" value="Two-component osmosensing histidine kinase"/>
    <property type="match status" value="1"/>
</dbReference>
<dbReference type="InterPro" id="IPR001610">
    <property type="entry name" value="PAC"/>
</dbReference>